<dbReference type="EMBL" id="MT141540">
    <property type="protein sequence ID" value="QJA65546.1"/>
    <property type="molecule type" value="Genomic_DNA"/>
</dbReference>
<gene>
    <name evidence="2" type="ORF">MM415A00224_0017</name>
    <name evidence="1" type="ORF">MM415B00387_0039</name>
</gene>
<protein>
    <submittedName>
        <fullName evidence="2">Uncharacterized protein</fullName>
    </submittedName>
</protein>
<dbReference type="EMBL" id="MT142524">
    <property type="protein sequence ID" value="QJA84118.1"/>
    <property type="molecule type" value="Genomic_DNA"/>
</dbReference>
<sequence length="151" mass="16592">MNAFIKFLSGLFGETPERLHRDAALAADLFWQAAGNYTGEYTELGPAPVKIVICGSHETLQRKFYRAHGILPPDDVGEGYFWAADGVAEGIDAQTAIEIWLVVKDTGKNRIVNKWAAGHELMRAVDLLCRLQTGRSFGDAGKTDRGEYYGG</sequence>
<dbReference type="AlphaFoldDB" id="A0A6M3KS72"/>
<evidence type="ECO:0000313" key="1">
    <source>
        <dbReference type="EMBL" id="QJA65546.1"/>
    </source>
</evidence>
<accession>A0A6M3KS72</accession>
<organism evidence="2">
    <name type="scientific">viral metagenome</name>
    <dbReference type="NCBI Taxonomy" id="1070528"/>
    <lineage>
        <taxon>unclassified sequences</taxon>
        <taxon>metagenomes</taxon>
        <taxon>organismal metagenomes</taxon>
    </lineage>
</organism>
<name>A0A6M3KS72_9ZZZZ</name>
<reference evidence="2" key="1">
    <citation type="submission" date="2020-03" db="EMBL/GenBank/DDBJ databases">
        <title>The deep terrestrial virosphere.</title>
        <authorList>
            <person name="Holmfeldt K."/>
            <person name="Nilsson E."/>
            <person name="Simone D."/>
            <person name="Lopez-Fernandez M."/>
            <person name="Wu X."/>
            <person name="de Brujin I."/>
            <person name="Lundin D."/>
            <person name="Andersson A."/>
            <person name="Bertilsson S."/>
            <person name="Dopson M."/>
        </authorList>
    </citation>
    <scope>NUCLEOTIDE SEQUENCE</scope>
    <source>
        <strain evidence="2">MM415A00224</strain>
        <strain evidence="1">MM415B00387</strain>
    </source>
</reference>
<evidence type="ECO:0000313" key="2">
    <source>
        <dbReference type="EMBL" id="QJA84118.1"/>
    </source>
</evidence>
<proteinExistence type="predicted"/>